<dbReference type="PROSITE" id="PS51384">
    <property type="entry name" value="FAD_FR"/>
    <property type="match status" value="1"/>
</dbReference>
<dbReference type="PANTHER" id="PTHR47354">
    <property type="entry name" value="NADH OXIDOREDUCTASE HCR"/>
    <property type="match status" value="1"/>
</dbReference>
<dbReference type="InterPro" id="IPR001041">
    <property type="entry name" value="2Fe-2S_ferredoxin-type"/>
</dbReference>
<comment type="cofactor">
    <cofactor evidence="1">
        <name>FAD</name>
        <dbReference type="ChEBI" id="CHEBI:57692"/>
    </cofactor>
</comment>
<reference evidence="13" key="1">
    <citation type="submission" date="2017-05" db="EMBL/GenBank/DDBJ databases">
        <authorList>
            <person name="Rodrigo-Torres L."/>
            <person name="Arahal R. D."/>
            <person name="Lucena T."/>
        </authorList>
    </citation>
    <scope>NUCLEOTIDE SEQUENCE [LARGE SCALE GENOMIC DNA]</scope>
    <source>
        <strain evidence="13">CECT 8868</strain>
    </source>
</reference>
<dbReference type="Pfam" id="PF00970">
    <property type="entry name" value="FAD_binding_6"/>
    <property type="match status" value="1"/>
</dbReference>
<evidence type="ECO:0000256" key="8">
    <source>
        <dbReference type="ARBA" id="ARBA00023014"/>
    </source>
</evidence>
<dbReference type="InterPro" id="IPR008333">
    <property type="entry name" value="Cbr1-like_FAD-bd_dom"/>
</dbReference>
<dbReference type="Pfam" id="PF00111">
    <property type="entry name" value="Fer2"/>
    <property type="match status" value="1"/>
</dbReference>
<evidence type="ECO:0000256" key="2">
    <source>
        <dbReference type="ARBA" id="ARBA00022630"/>
    </source>
</evidence>
<proteinExistence type="predicted"/>
<evidence type="ECO:0000256" key="5">
    <source>
        <dbReference type="ARBA" id="ARBA00022827"/>
    </source>
</evidence>
<dbReference type="InterPro" id="IPR001433">
    <property type="entry name" value="OxRdtase_FAD/NAD-bd"/>
</dbReference>
<dbReference type="EMBL" id="FXYD01000001">
    <property type="protein sequence ID" value="SMX32786.1"/>
    <property type="molecule type" value="Genomic_DNA"/>
</dbReference>
<evidence type="ECO:0000313" key="12">
    <source>
        <dbReference type="EMBL" id="SMX32786.1"/>
    </source>
</evidence>
<dbReference type="GO" id="GO:0046872">
    <property type="term" value="F:metal ion binding"/>
    <property type="evidence" value="ECO:0007669"/>
    <property type="project" value="UniProtKB-KW"/>
</dbReference>
<dbReference type="InterPro" id="IPR036010">
    <property type="entry name" value="2Fe-2S_ferredoxin-like_sf"/>
</dbReference>
<dbReference type="SUPFAM" id="SSF63380">
    <property type="entry name" value="Riboflavin synthase domain-like"/>
    <property type="match status" value="1"/>
</dbReference>
<keyword evidence="2" id="KW-0285">Flavoprotein</keyword>
<dbReference type="PRINTS" id="PR00371">
    <property type="entry name" value="FPNCR"/>
</dbReference>
<keyword evidence="13" id="KW-1185">Reference proteome</keyword>
<dbReference type="InterPro" id="IPR017938">
    <property type="entry name" value="Riboflavin_synthase-like_b-brl"/>
</dbReference>
<evidence type="ECO:0000259" key="11">
    <source>
        <dbReference type="PROSITE" id="PS51384"/>
    </source>
</evidence>
<keyword evidence="7" id="KW-0408">Iron</keyword>
<accession>A0A238JSR0</accession>
<sequence>MSGEYTPLTVRETREEIGGLAKTVVFDAPDWDWTAGQHLPIRLVINGEEVRRSYSISASPHTEDGLRICVKRVKDGLVSNVINDTIKAGDVIEAAAPNGTFTLAPGGTKRRTHYFFGAGSGITPLYAMLTSVMAAEPNSFAHLAYGNHNENSILLEDELNAIWQANPDRMSIHHVFTKPGWWSSAEYWRNGYIDKPAIEALIAENPPYAQDAQYYVCGPGGMNGAVKAALMSLDVPVDRIHMESYGGSAKLDTSVESMAATAQVTLYGQTQNVAITKGQTVLEAVKAAGLKPPFSCQSGVCGSCKAKLIKGEVHMRAYMALEDKDIDDGAILSCQSLAATDAIELTYD</sequence>
<dbReference type="RefSeq" id="WP_179214767.1">
    <property type="nucleotide sequence ID" value="NZ_FXYD01000001.1"/>
</dbReference>
<keyword evidence="5" id="KW-0274">FAD</keyword>
<feature type="domain" description="FAD-binding FR-type" evidence="11">
    <location>
        <begin position="3"/>
        <end position="104"/>
    </location>
</feature>
<dbReference type="InterPro" id="IPR050415">
    <property type="entry name" value="MRET"/>
</dbReference>
<dbReference type="InterPro" id="IPR039261">
    <property type="entry name" value="FNR_nucleotide-bd"/>
</dbReference>
<organism evidence="12 13">
    <name type="scientific">Octadecabacter ascidiaceicola</name>
    <dbReference type="NCBI Taxonomy" id="1655543"/>
    <lineage>
        <taxon>Bacteria</taxon>
        <taxon>Pseudomonadati</taxon>
        <taxon>Pseudomonadota</taxon>
        <taxon>Alphaproteobacteria</taxon>
        <taxon>Rhodobacterales</taxon>
        <taxon>Roseobacteraceae</taxon>
        <taxon>Octadecabacter</taxon>
    </lineage>
</organism>
<dbReference type="Gene3D" id="3.10.20.30">
    <property type="match status" value="1"/>
</dbReference>
<comment type="cofactor">
    <cofactor evidence="9">
        <name>[2Fe-2S] cluster</name>
        <dbReference type="ChEBI" id="CHEBI:190135"/>
    </cofactor>
</comment>
<dbReference type="GO" id="GO:0016491">
    <property type="term" value="F:oxidoreductase activity"/>
    <property type="evidence" value="ECO:0007669"/>
    <property type="project" value="UniProtKB-KW"/>
</dbReference>
<dbReference type="SUPFAM" id="SSF54292">
    <property type="entry name" value="2Fe-2S ferredoxin-like"/>
    <property type="match status" value="1"/>
</dbReference>
<dbReference type="GO" id="GO:0051537">
    <property type="term" value="F:2 iron, 2 sulfur cluster binding"/>
    <property type="evidence" value="ECO:0007669"/>
    <property type="project" value="UniProtKB-KW"/>
</dbReference>
<protein>
    <submittedName>
        <fullName evidence="12">3-ketosteroid-9-alpha-hydroxylase reductase subunit</fullName>
        <ecNumber evidence="12">1.17.1.-</ecNumber>
    </submittedName>
</protein>
<dbReference type="GO" id="GO:0050660">
    <property type="term" value="F:flavin adenine dinucleotide binding"/>
    <property type="evidence" value="ECO:0007669"/>
    <property type="project" value="TreeGrafter"/>
</dbReference>
<dbReference type="InterPro" id="IPR012675">
    <property type="entry name" value="Beta-grasp_dom_sf"/>
</dbReference>
<evidence type="ECO:0000313" key="13">
    <source>
        <dbReference type="Proteomes" id="UP000203464"/>
    </source>
</evidence>
<dbReference type="CDD" id="cd00207">
    <property type="entry name" value="fer2"/>
    <property type="match status" value="1"/>
</dbReference>
<evidence type="ECO:0000256" key="3">
    <source>
        <dbReference type="ARBA" id="ARBA00022714"/>
    </source>
</evidence>
<keyword evidence="6 12" id="KW-0560">Oxidoreductase</keyword>
<dbReference type="Proteomes" id="UP000203464">
    <property type="component" value="Unassembled WGS sequence"/>
</dbReference>
<dbReference type="AlphaFoldDB" id="A0A238JSR0"/>
<name>A0A238JSR0_9RHOB</name>
<dbReference type="Gene3D" id="3.40.50.80">
    <property type="entry name" value="Nucleotide-binding domain of ferredoxin-NADP reductase (FNR) module"/>
    <property type="match status" value="1"/>
</dbReference>
<dbReference type="InterPro" id="IPR017927">
    <property type="entry name" value="FAD-bd_FR_type"/>
</dbReference>
<gene>
    <name evidence="12" type="primary">hmp</name>
    <name evidence="12" type="ORF">OCA8868_00817</name>
</gene>
<dbReference type="PROSITE" id="PS00197">
    <property type="entry name" value="2FE2S_FER_1"/>
    <property type="match status" value="1"/>
</dbReference>
<evidence type="ECO:0000256" key="7">
    <source>
        <dbReference type="ARBA" id="ARBA00023004"/>
    </source>
</evidence>
<keyword evidence="4" id="KW-0479">Metal-binding</keyword>
<feature type="domain" description="2Fe-2S ferredoxin-type" evidence="10">
    <location>
        <begin position="262"/>
        <end position="348"/>
    </location>
</feature>
<dbReference type="SUPFAM" id="SSF52343">
    <property type="entry name" value="Ferredoxin reductase-like, C-terminal NADP-linked domain"/>
    <property type="match status" value="1"/>
</dbReference>
<keyword evidence="8" id="KW-0411">Iron-sulfur</keyword>
<dbReference type="PROSITE" id="PS51085">
    <property type="entry name" value="2FE2S_FER_2"/>
    <property type="match status" value="1"/>
</dbReference>
<evidence type="ECO:0000259" key="10">
    <source>
        <dbReference type="PROSITE" id="PS51085"/>
    </source>
</evidence>
<dbReference type="Gene3D" id="2.40.30.10">
    <property type="entry name" value="Translation factors"/>
    <property type="match status" value="1"/>
</dbReference>
<evidence type="ECO:0000256" key="9">
    <source>
        <dbReference type="ARBA" id="ARBA00034078"/>
    </source>
</evidence>
<dbReference type="EC" id="1.17.1.-" evidence="12"/>
<dbReference type="InterPro" id="IPR006058">
    <property type="entry name" value="2Fe2S_fd_BS"/>
</dbReference>
<evidence type="ECO:0000256" key="6">
    <source>
        <dbReference type="ARBA" id="ARBA00023002"/>
    </source>
</evidence>
<evidence type="ECO:0000256" key="1">
    <source>
        <dbReference type="ARBA" id="ARBA00001974"/>
    </source>
</evidence>
<evidence type="ECO:0000256" key="4">
    <source>
        <dbReference type="ARBA" id="ARBA00022723"/>
    </source>
</evidence>
<keyword evidence="3" id="KW-0001">2Fe-2S</keyword>
<dbReference type="Pfam" id="PF00175">
    <property type="entry name" value="NAD_binding_1"/>
    <property type="match status" value="1"/>
</dbReference>
<dbReference type="InterPro" id="IPR001709">
    <property type="entry name" value="Flavoprot_Pyr_Nucl_cyt_Rdtase"/>
</dbReference>
<dbReference type="PANTHER" id="PTHR47354:SF8">
    <property type="entry name" value="1,2-PHENYLACETYL-COA EPOXIDASE, SUBUNIT E"/>
    <property type="match status" value="1"/>
</dbReference>
<dbReference type="CDD" id="cd06214">
    <property type="entry name" value="PA_degradation_oxidoreductase_like"/>
    <property type="match status" value="1"/>
</dbReference>